<sequence>MTFGRDFLGDSSLSLTGSNVGGPFWTPFLHFWYNFIEEVIPQKGLKSIAVAVFVDQGFSTPLYVVVYFTADSLMKFQGLKSTTTRVSSTWSTLPLHRIGGHAWLSLNYLVIRFNRQSDTKWIQKDCSYDMGILGSSAANQLWSGATPSENTGSEPDGNYLERDILNDY</sequence>
<evidence type="ECO:0000313" key="1">
    <source>
        <dbReference type="EMBL" id="CAE0033991.1"/>
    </source>
</evidence>
<accession>A0A7S2ZAH3</accession>
<protein>
    <submittedName>
        <fullName evidence="1">Uncharacterized protein</fullName>
    </submittedName>
</protein>
<proteinExistence type="predicted"/>
<organism evidence="1">
    <name type="scientific">Rhodosorus marinus</name>
    <dbReference type="NCBI Taxonomy" id="101924"/>
    <lineage>
        <taxon>Eukaryota</taxon>
        <taxon>Rhodophyta</taxon>
        <taxon>Stylonematophyceae</taxon>
        <taxon>Stylonematales</taxon>
        <taxon>Stylonemataceae</taxon>
        <taxon>Rhodosorus</taxon>
    </lineage>
</organism>
<gene>
    <name evidence="1" type="ORF">RMAR00112_LOCUS1933</name>
</gene>
<reference evidence="1" key="1">
    <citation type="submission" date="2021-01" db="EMBL/GenBank/DDBJ databases">
        <authorList>
            <person name="Corre E."/>
            <person name="Pelletier E."/>
            <person name="Niang G."/>
            <person name="Scheremetjew M."/>
            <person name="Finn R."/>
            <person name="Kale V."/>
            <person name="Holt S."/>
            <person name="Cochrane G."/>
            <person name="Meng A."/>
            <person name="Brown T."/>
            <person name="Cohen L."/>
        </authorList>
    </citation>
    <scope>NUCLEOTIDE SEQUENCE</scope>
    <source>
        <strain evidence="1">CCMP 769</strain>
    </source>
</reference>
<dbReference type="AlphaFoldDB" id="A0A7S2ZAH3"/>
<name>A0A7S2ZAH3_9RHOD</name>
<dbReference type="EMBL" id="HBHW01002399">
    <property type="protein sequence ID" value="CAE0033991.1"/>
    <property type="molecule type" value="Transcribed_RNA"/>
</dbReference>